<organism evidence="1 2">
    <name type="scientific">Podospora appendiculata</name>
    <dbReference type="NCBI Taxonomy" id="314037"/>
    <lineage>
        <taxon>Eukaryota</taxon>
        <taxon>Fungi</taxon>
        <taxon>Dikarya</taxon>
        <taxon>Ascomycota</taxon>
        <taxon>Pezizomycotina</taxon>
        <taxon>Sordariomycetes</taxon>
        <taxon>Sordariomycetidae</taxon>
        <taxon>Sordariales</taxon>
        <taxon>Podosporaceae</taxon>
        <taxon>Podospora</taxon>
    </lineage>
</organism>
<accession>A0AAE0X084</accession>
<sequence length="158" mass="16699">MISTAHTIKKPTSSPQRREVCGLSSTSTGVCVLSWLLPYLLPVGKACACVGAAVVGMAPGDLSASTAIVSLNTSSRRDCCVWMTRSSIEASACWLFSRADSMALTGVSVGARTSGTVSNELGAILSRGNLVGEVVRWEKKAWVGFGWGSKRRCLLLWS</sequence>
<keyword evidence="2" id="KW-1185">Reference proteome</keyword>
<proteinExistence type="predicted"/>
<dbReference type="EMBL" id="JAULSO010000006">
    <property type="protein sequence ID" value="KAK3681787.1"/>
    <property type="molecule type" value="Genomic_DNA"/>
</dbReference>
<evidence type="ECO:0000313" key="2">
    <source>
        <dbReference type="Proteomes" id="UP001270362"/>
    </source>
</evidence>
<dbReference type="Proteomes" id="UP001270362">
    <property type="component" value="Unassembled WGS sequence"/>
</dbReference>
<evidence type="ECO:0000313" key="1">
    <source>
        <dbReference type="EMBL" id="KAK3681787.1"/>
    </source>
</evidence>
<protein>
    <submittedName>
        <fullName evidence="1">Uncharacterized protein</fullName>
    </submittedName>
</protein>
<dbReference type="AlphaFoldDB" id="A0AAE0X084"/>
<comment type="caution">
    <text evidence="1">The sequence shown here is derived from an EMBL/GenBank/DDBJ whole genome shotgun (WGS) entry which is preliminary data.</text>
</comment>
<gene>
    <name evidence="1" type="ORF">B0T22DRAFT_301897</name>
</gene>
<reference evidence="1" key="1">
    <citation type="journal article" date="2023" name="Mol. Phylogenet. Evol.">
        <title>Genome-scale phylogeny and comparative genomics of the fungal order Sordariales.</title>
        <authorList>
            <person name="Hensen N."/>
            <person name="Bonometti L."/>
            <person name="Westerberg I."/>
            <person name="Brannstrom I.O."/>
            <person name="Guillou S."/>
            <person name="Cros-Aarteil S."/>
            <person name="Calhoun S."/>
            <person name="Haridas S."/>
            <person name="Kuo A."/>
            <person name="Mondo S."/>
            <person name="Pangilinan J."/>
            <person name="Riley R."/>
            <person name="LaButti K."/>
            <person name="Andreopoulos B."/>
            <person name="Lipzen A."/>
            <person name="Chen C."/>
            <person name="Yan M."/>
            <person name="Daum C."/>
            <person name="Ng V."/>
            <person name="Clum A."/>
            <person name="Steindorff A."/>
            <person name="Ohm R.A."/>
            <person name="Martin F."/>
            <person name="Silar P."/>
            <person name="Natvig D.O."/>
            <person name="Lalanne C."/>
            <person name="Gautier V."/>
            <person name="Ament-Velasquez S.L."/>
            <person name="Kruys A."/>
            <person name="Hutchinson M.I."/>
            <person name="Powell A.J."/>
            <person name="Barry K."/>
            <person name="Miller A.N."/>
            <person name="Grigoriev I.V."/>
            <person name="Debuchy R."/>
            <person name="Gladieux P."/>
            <person name="Hiltunen Thoren M."/>
            <person name="Johannesson H."/>
        </authorList>
    </citation>
    <scope>NUCLEOTIDE SEQUENCE</scope>
    <source>
        <strain evidence="1">CBS 314.62</strain>
    </source>
</reference>
<name>A0AAE0X084_9PEZI</name>
<reference evidence="1" key="2">
    <citation type="submission" date="2023-06" db="EMBL/GenBank/DDBJ databases">
        <authorList>
            <consortium name="Lawrence Berkeley National Laboratory"/>
            <person name="Haridas S."/>
            <person name="Hensen N."/>
            <person name="Bonometti L."/>
            <person name="Westerberg I."/>
            <person name="Brannstrom I.O."/>
            <person name="Guillou S."/>
            <person name="Cros-Aarteil S."/>
            <person name="Calhoun S."/>
            <person name="Kuo A."/>
            <person name="Mondo S."/>
            <person name="Pangilinan J."/>
            <person name="Riley R."/>
            <person name="Labutti K."/>
            <person name="Andreopoulos B."/>
            <person name="Lipzen A."/>
            <person name="Chen C."/>
            <person name="Yanf M."/>
            <person name="Daum C."/>
            <person name="Ng V."/>
            <person name="Clum A."/>
            <person name="Steindorff A."/>
            <person name="Ohm R."/>
            <person name="Martin F."/>
            <person name="Silar P."/>
            <person name="Natvig D."/>
            <person name="Lalanne C."/>
            <person name="Gautier V."/>
            <person name="Ament-Velasquez S.L."/>
            <person name="Kruys A."/>
            <person name="Hutchinson M.I."/>
            <person name="Powell A.J."/>
            <person name="Barry K."/>
            <person name="Miller A.N."/>
            <person name="Grigoriev I.V."/>
            <person name="Debuchy R."/>
            <person name="Gladieux P."/>
            <person name="Thoren M.H."/>
            <person name="Johannesson H."/>
        </authorList>
    </citation>
    <scope>NUCLEOTIDE SEQUENCE</scope>
    <source>
        <strain evidence="1">CBS 314.62</strain>
    </source>
</reference>